<evidence type="ECO:0000259" key="3">
    <source>
        <dbReference type="PROSITE" id="PS50968"/>
    </source>
</evidence>
<dbReference type="Proteomes" id="UP001174909">
    <property type="component" value="Unassembled WGS sequence"/>
</dbReference>
<sequence length="359" mass="39250">MPRLGDFMTEGIVVRLARSQGDEVNQGEVIAEIETEKLNYDLESVAAGRFHPLVDEGATVAVDGLIGYVLAEGYVEDARAISVIDAGLDAGVNFVDTADAYNAGHSEVVVGKAVRSRRDKFVVATKGFIATGDGPNDVGLSRKHLIDAVESSLRRLNTDYIDLYQVHYFDPDTPLEESLGTLDDMVRAGKIRYIGCSNFAAWQLTRALWVSDKRDLERFESVQPEYNLGKRDIEGELFAVCDDQGVGVIPYQVFMGGVLTGRYDASSGPPDDSHMASRHAQRAKDTYWNERTFGMVETLRSIAAELEISVPQLLIAWTLSRPQITSVIVGASRPDQVESNAEATSIDLPASMVSQLDAL</sequence>
<name>A0AA35TZ08_GEOBA</name>
<dbReference type="InterPro" id="IPR050523">
    <property type="entry name" value="AKR_Detox_Biosynth"/>
</dbReference>
<dbReference type="InterPro" id="IPR036812">
    <property type="entry name" value="NAD(P)_OxRdtase_dom_sf"/>
</dbReference>
<dbReference type="EMBL" id="CASHTH010004338">
    <property type="protein sequence ID" value="CAI8056236.1"/>
    <property type="molecule type" value="Genomic_DNA"/>
</dbReference>
<dbReference type="SUPFAM" id="SSF51430">
    <property type="entry name" value="NAD(P)-linked oxidoreductase"/>
    <property type="match status" value="1"/>
</dbReference>
<gene>
    <name evidence="4" type="ORF">GBAR_LOCUS30645</name>
</gene>
<dbReference type="CDD" id="cd06849">
    <property type="entry name" value="lipoyl_domain"/>
    <property type="match status" value="1"/>
</dbReference>
<dbReference type="SUPFAM" id="SSF51230">
    <property type="entry name" value="Single hybrid motif"/>
    <property type="match status" value="1"/>
</dbReference>
<comment type="caution">
    <text evidence="4">The sequence shown here is derived from an EMBL/GenBank/DDBJ whole genome shotgun (WGS) entry which is preliminary data.</text>
</comment>
<dbReference type="InterPro" id="IPR023210">
    <property type="entry name" value="NADP_OxRdtase_dom"/>
</dbReference>
<dbReference type="GO" id="GO:0005829">
    <property type="term" value="C:cytosol"/>
    <property type="evidence" value="ECO:0007669"/>
    <property type="project" value="UniProtKB-ARBA"/>
</dbReference>
<keyword evidence="5" id="KW-1185">Reference proteome</keyword>
<reference evidence="4" key="1">
    <citation type="submission" date="2023-03" db="EMBL/GenBank/DDBJ databases">
        <authorList>
            <person name="Steffen K."/>
            <person name="Cardenas P."/>
        </authorList>
    </citation>
    <scope>NUCLEOTIDE SEQUENCE</scope>
</reference>
<comment type="similarity">
    <text evidence="2">Belongs to the aldo/keto reductase family. Aldo/keto reductase 2 subfamily.</text>
</comment>
<dbReference type="PANTHER" id="PTHR43364:SF4">
    <property type="entry name" value="NAD(P)-LINKED OXIDOREDUCTASE SUPERFAMILY PROTEIN"/>
    <property type="match status" value="1"/>
</dbReference>
<dbReference type="PROSITE" id="PS50968">
    <property type="entry name" value="BIOTINYL_LIPOYL"/>
    <property type="match status" value="1"/>
</dbReference>
<dbReference type="PRINTS" id="PR00069">
    <property type="entry name" value="ALDKETRDTASE"/>
</dbReference>
<evidence type="ECO:0000313" key="5">
    <source>
        <dbReference type="Proteomes" id="UP001174909"/>
    </source>
</evidence>
<dbReference type="PANTHER" id="PTHR43364">
    <property type="entry name" value="NADH-SPECIFIC METHYLGLYOXAL REDUCTASE-RELATED"/>
    <property type="match status" value="1"/>
</dbReference>
<dbReference type="AlphaFoldDB" id="A0AA35TZ08"/>
<dbReference type="InterPro" id="IPR011053">
    <property type="entry name" value="Single_hybrid_motif"/>
</dbReference>
<dbReference type="Pfam" id="PF00364">
    <property type="entry name" value="Biotin_lipoyl"/>
    <property type="match status" value="1"/>
</dbReference>
<dbReference type="InterPro" id="IPR020471">
    <property type="entry name" value="AKR"/>
</dbReference>
<proteinExistence type="inferred from homology"/>
<dbReference type="InterPro" id="IPR000089">
    <property type="entry name" value="Biotin_lipoyl"/>
</dbReference>
<dbReference type="Gene3D" id="2.40.50.100">
    <property type="match status" value="1"/>
</dbReference>
<protein>
    <submittedName>
        <fullName evidence="4">1-deoxyxylulose-5-phosphate synthase YajO</fullName>
    </submittedName>
</protein>
<evidence type="ECO:0000256" key="2">
    <source>
        <dbReference type="ARBA" id="ARBA00038157"/>
    </source>
</evidence>
<organism evidence="4 5">
    <name type="scientific">Geodia barretti</name>
    <name type="common">Barrett's horny sponge</name>
    <dbReference type="NCBI Taxonomy" id="519541"/>
    <lineage>
        <taxon>Eukaryota</taxon>
        <taxon>Metazoa</taxon>
        <taxon>Porifera</taxon>
        <taxon>Demospongiae</taxon>
        <taxon>Heteroscleromorpha</taxon>
        <taxon>Tetractinellida</taxon>
        <taxon>Astrophorina</taxon>
        <taxon>Geodiidae</taxon>
        <taxon>Geodia</taxon>
    </lineage>
</organism>
<dbReference type="Gene3D" id="3.20.20.100">
    <property type="entry name" value="NADP-dependent oxidoreductase domain"/>
    <property type="match status" value="1"/>
</dbReference>
<evidence type="ECO:0000256" key="1">
    <source>
        <dbReference type="ARBA" id="ARBA00023002"/>
    </source>
</evidence>
<dbReference type="FunFam" id="3.20.20.100:FF:000004">
    <property type="entry name" value="Oxidoreductase, aldo/keto reductase"/>
    <property type="match status" value="1"/>
</dbReference>
<dbReference type="GO" id="GO:0016491">
    <property type="term" value="F:oxidoreductase activity"/>
    <property type="evidence" value="ECO:0007669"/>
    <property type="project" value="UniProtKB-KW"/>
</dbReference>
<accession>A0AA35TZ08</accession>
<evidence type="ECO:0000313" key="4">
    <source>
        <dbReference type="EMBL" id="CAI8056236.1"/>
    </source>
</evidence>
<dbReference type="Pfam" id="PF00248">
    <property type="entry name" value="Aldo_ket_red"/>
    <property type="match status" value="1"/>
</dbReference>
<feature type="domain" description="Lipoyl-binding" evidence="3">
    <location>
        <begin position="1"/>
        <end position="70"/>
    </location>
</feature>
<keyword evidence="1" id="KW-0560">Oxidoreductase</keyword>